<dbReference type="OrthoDB" id="1976638at2"/>
<organism evidence="3 4">
    <name type="scientific">Lactonifactor longoviformis DSM 17459</name>
    <dbReference type="NCBI Taxonomy" id="1122155"/>
    <lineage>
        <taxon>Bacteria</taxon>
        <taxon>Bacillati</taxon>
        <taxon>Bacillota</taxon>
        <taxon>Clostridia</taxon>
        <taxon>Eubacteriales</taxon>
        <taxon>Clostridiaceae</taxon>
        <taxon>Lactonifactor</taxon>
    </lineage>
</organism>
<name>A0A1M4WJ69_9CLOT</name>
<proteinExistence type="predicted"/>
<protein>
    <recommendedName>
        <fullName evidence="2">DUF4367 domain-containing protein</fullName>
    </recommendedName>
</protein>
<evidence type="ECO:0000313" key="4">
    <source>
        <dbReference type="Proteomes" id="UP000184245"/>
    </source>
</evidence>
<accession>A0A1M4WJ69</accession>
<dbReference type="RefSeq" id="WP_072850723.1">
    <property type="nucleotide sequence ID" value="NZ_FQVI01000006.1"/>
</dbReference>
<keyword evidence="4" id="KW-1185">Reference proteome</keyword>
<evidence type="ECO:0000256" key="1">
    <source>
        <dbReference type="SAM" id="MobiDB-lite"/>
    </source>
</evidence>
<evidence type="ECO:0000313" key="3">
    <source>
        <dbReference type="EMBL" id="SHE81237.1"/>
    </source>
</evidence>
<dbReference type="Proteomes" id="UP000184245">
    <property type="component" value="Unassembled WGS sequence"/>
</dbReference>
<evidence type="ECO:0000259" key="2">
    <source>
        <dbReference type="Pfam" id="PF14285"/>
    </source>
</evidence>
<sequence length="289" mass="33945">MSRFEKLSQENNKPKAEASEEIFMTKSEIEALREEAEQIERELKEDPFIDSMDPPKELYNKIVQELKDKGIYHEDEDEVSEEKEEVVEKKKKVVFYSRWKRAGKCAAIVCLTMLGVFGVAMTSEANRVYVIQKVEALFANDVNIKVNNNKDSRQSNLSETEAREAIIEELEVEVPKLMYVPRGMHFIDYQMDKSSGIALMQYLYEDEVLSFYISNNEKEKAEFSTYDGKLIESIEIEKANLEIEIWEIFDRKDNYSSYMAQWEHKNCYYELAGKVDKDNFIEIIKKITY</sequence>
<dbReference type="InterPro" id="IPR025377">
    <property type="entry name" value="DUF4367"/>
</dbReference>
<reference evidence="3 4" key="1">
    <citation type="submission" date="2016-11" db="EMBL/GenBank/DDBJ databases">
        <authorList>
            <person name="Jaros S."/>
            <person name="Januszkiewicz K."/>
            <person name="Wedrychowicz H."/>
        </authorList>
    </citation>
    <scope>NUCLEOTIDE SEQUENCE [LARGE SCALE GENOMIC DNA]</scope>
    <source>
        <strain evidence="3 4">DSM 17459</strain>
    </source>
</reference>
<gene>
    <name evidence="3" type="ORF">SAMN02745158_01641</name>
</gene>
<dbReference type="EMBL" id="FQVI01000006">
    <property type="protein sequence ID" value="SHE81237.1"/>
    <property type="molecule type" value="Genomic_DNA"/>
</dbReference>
<feature type="domain" description="DUF4367" evidence="2">
    <location>
        <begin position="175"/>
        <end position="287"/>
    </location>
</feature>
<dbReference type="Pfam" id="PF14285">
    <property type="entry name" value="DUF4367"/>
    <property type="match status" value="1"/>
</dbReference>
<feature type="region of interest" description="Disordered" evidence="1">
    <location>
        <begin position="1"/>
        <end position="20"/>
    </location>
</feature>
<feature type="compositionally biased region" description="Basic and acidic residues" evidence="1">
    <location>
        <begin position="1"/>
        <end position="18"/>
    </location>
</feature>
<dbReference type="AlphaFoldDB" id="A0A1M4WJ69"/>
<dbReference type="STRING" id="1122155.SAMN02745158_01641"/>